<keyword evidence="2" id="KW-0175">Coiled coil</keyword>
<proteinExistence type="predicted"/>
<dbReference type="InterPro" id="IPR029016">
    <property type="entry name" value="GAF-like_dom_sf"/>
</dbReference>
<feature type="coiled-coil region" evidence="2">
    <location>
        <begin position="7"/>
        <end position="48"/>
    </location>
</feature>
<gene>
    <name evidence="5" type="ORF">A6769_11115</name>
</gene>
<keyword evidence="1" id="KW-0378">Hydrolase</keyword>
<dbReference type="Proteomes" id="UP000252085">
    <property type="component" value="Unassembled WGS sequence"/>
</dbReference>
<dbReference type="PANTHER" id="PTHR43156">
    <property type="entry name" value="STAGE II SPORULATION PROTEIN E-RELATED"/>
    <property type="match status" value="1"/>
</dbReference>
<dbReference type="Pfam" id="PF07228">
    <property type="entry name" value="SpoIIE"/>
    <property type="match status" value="1"/>
</dbReference>
<protein>
    <submittedName>
        <fullName evidence="5">Serine/threonine protein phosphatase</fullName>
    </submittedName>
</protein>
<reference evidence="5 6" key="1">
    <citation type="submission" date="2016-04" db="EMBL/GenBank/DDBJ databases">
        <authorList>
            <person name="Evans L.H."/>
            <person name="Alamgir A."/>
            <person name="Owens N."/>
            <person name="Weber N.D."/>
            <person name="Virtaneva K."/>
            <person name="Barbian K."/>
            <person name="Babar A."/>
            <person name="Rosenke K."/>
        </authorList>
    </citation>
    <scope>NUCLEOTIDE SEQUENCE [LARGE SCALE GENOMIC DNA]</scope>
    <source>
        <strain evidence="5">NIES-2108</strain>
    </source>
</reference>
<dbReference type="SMART" id="SM00065">
    <property type="entry name" value="GAF"/>
    <property type="match status" value="1"/>
</dbReference>
<evidence type="ECO:0000313" key="6">
    <source>
        <dbReference type="Proteomes" id="UP000252085"/>
    </source>
</evidence>
<name>A0A367RLM7_NOSPU</name>
<dbReference type="InterPro" id="IPR036457">
    <property type="entry name" value="PPM-type-like_dom_sf"/>
</dbReference>
<evidence type="ECO:0000256" key="2">
    <source>
        <dbReference type="SAM" id="Coils"/>
    </source>
</evidence>
<dbReference type="SUPFAM" id="SSF55781">
    <property type="entry name" value="GAF domain-like"/>
    <property type="match status" value="1"/>
</dbReference>
<dbReference type="EMBL" id="LXQE01000136">
    <property type="protein sequence ID" value="RCJ37457.1"/>
    <property type="molecule type" value="Genomic_DNA"/>
</dbReference>
<dbReference type="GO" id="GO:0016791">
    <property type="term" value="F:phosphatase activity"/>
    <property type="evidence" value="ECO:0007669"/>
    <property type="project" value="TreeGrafter"/>
</dbReference>
<dbReference type="SMART" id="SM00331">
    <property type="entry name" value="PP2C_SIG"/>
    <property type="match status" value="1"/>
</dbReference>
<dbReference type="InterPro" id="IPR003018">
    <property type="entry name" value="GAF"/>
</dbReference>
<feature type="domain" description="PPM-type phosphatase" evidence="4">
    <location>
        <begin position="237"/>
        <end position="481"/>
    </location>
</feature>
<organism evidence="5 6">
    <name type="scientific">Nostoc punctiforme NIES-2108</name>
    <dbReference type="NCBI Taxonomy" id="1356359"/>
    <lineage>
        <taxon>Bacteria</taxon>
        <taxon>Bacillati</taxon>
        <taxon>Cyanobacteriota</taxon>
        <taxon>Cyanophyceae</taxon>
        <taxon>Nostocales</taxon>
        <taxon>Nostocaceae</taxon>
        <taxon>Nostoc</taxon>
    </lineage>
</organism>
<dbReference type="Gene3D" id="3.60.40.10">
    <property type="entry name" value="PPM-type phosphatase domain"/>
    <property type="match status" value="1"/>
</dbReference>
<dbReference type="InterPro" id="IPR001932">
    <property type="entry name" value="PPM-type_phosphatase-like_dom"/>
</dbReference>
<feature type="domain" description="GAF" evidence="3">
    <location>
        <begin position="61"/>
        <end position="209"/>
    </location>
</feature>
<dbReference type="Pfam" id="PF01590">
    <property type="entry name" value="GAF"/>
    <property type="match status" value="1"/>
</dbReference>
<dbReference type="Gene3D" id="3.30.450.40">
    <property type="match status" value="1"/>
</dbReference>
<evidence type="ECO:0000313" key="5">
    <source>
        <dbReference type="EMBL" id="RCJ37457.1"/>
    </source>
</evidence>
<evidence type="ECO:0000259" key="3">
    <source>
        <dbReference type="SMART" id="SM00065"/>
    </source>
</evidence>
<dbReference type="PANTHER" id="PTHR43156:SF2">
    <property type="entry name" value="STAGE II SPORULATION PROTEIN E"/>
    <property type="match status" value="1"/>
</dbReference>
<evidence type="ECO:0000256" key="1">
    <source>
        <dbReference type="ARBA" id="ARBA00022801"/>
    </source>
</evidence>
<dbReference type="InterPro" id="IPR052016">
    <property type="entry name" value="Bact_Sigma-Reg"/>
</dbReference>
<dbReference type="AlphaFoldDB" id="A0A367RLM7"/>
<comment type="caution">
    <text evidence="5">The sequence shown here is derived from an EMBL/GenBank/DDBJ whole genome shotgun (WGS) entry which is preliminary data.</text>
</comment>
<dbReference type="SUPFAM" id="SSF81606">
    <property type="entry name" value="PP2C-like"/>
    <property type="match status" value="1"/>
</dbReference>
<accession>A0A367RLM7</accession>
<sequence>MIQKSYEENGIAENQQLIEELNSLRREVAELKTEKAAFQAQKKLLEHSVATIIRASPEEEMLKATLQDTLDVCSQLTGAQKGSLFLLDRQGAVTDSILTQRETALKERDRLIGCVLAQGLAGWVYRQRQIGLIVDTETDDRWLQLPNQPYTVRSALAVPILRNEEVLGILTLLHQEPGHFSPEIAHLMQLTADQIAIVLENAQLYGKIETYSKALNYELEKGRQIQRDFLPNEIPQLPNLEIATFFSPARQVAGDFYDVFLLPGDYLGLVIADVADKGVGAALFMALFRSLIRIFSGQISLGGLSIIANEAELSILLESEMATNLYQINPLKAVGLTNNYIAQQHAQMSMFATLFFGVLDPATGILTYINGGHETLFVVGDTGIKASLNSTGPAVGMMPNMKFKIQQVQLEPGDILIGYTDGVTEARSPSGKFFTEKRLRSLLDQSALLPSPLLERITTDLFAHISSAPQFDDITMLIVQRKASD</sequence>
<evidence type="ECO:0000259" key="4">
    <source>
        <dbReference type="SMART" id="SM00331"/>
    </source>
</evidence>